<dbReference type="PRINTS" id="PR00436">
    <property type="entry name" value="INTERLEUKIN8"/>
</dbReference>
<accession>A0A2G9R5V9</accession>
<feature type="signal peptide" evidence="2">
    <location>
        <begin position="1"/>
        <end position="21"/>
    </location>
</feature>
<sequence>MDNKCTILISIILLSAAGIQGFSISRGSRCLCTKLANRINVLALEKLEIFPSSPGCERIEYIATLKNSPTPKCVSPHLFEVRVLLSGRNRQLKHIPVIRHPGTKTTN</sequence>
<dbReference type="InterPro" id="IPR036048">
    <property type="entry name" value="Interleukin_8-like_sf"/>
</dbReference>
<evidence type="ECO:0000313" key="4">
    <source>
        <dbReference type="EMBL" id="PIO23185.1"/>
    </source>
</evidence>
<dbReference type="SUPFAM" id="SSF54117">
    <property type="entry name" value="Interleukin 8-like chemokines"/>
    <property type="match status" value="1"/>
</dbReference>
<keyword evidence="2" id="KW-0732">Signal</keyword>
<proteinExistence type="predicted"/>
<dbReference type="InterPro" id="IPR001811">
    <property type="entry name" value="Chemokine_IL8-like_dom"/>
</dbReference>
<dbReference type="Gene3D" id="2.40.50.40">
    <property type="match status" value="1"/>
</dbReference>
<feature type="domain" description="Chemokine interleukin-8-like" evidence="3">
    <location>
        <begin position="28"/>
        <end position="85"/>
    </location>
</feature>
<evidence type="ECO:0000256" key="1">
    <source>
        <dbReference type="ARBA" id="ARBA00022514"/>
    </source>
</evidence>
<protein>
    <submittedName>
        <fullName evidence="4">C-X-C motif chemokine 10</fullName>
    </submittedName>
</protein>
<gene>
    <name evidence="4" type="ORF">AB205_0171810</name>
</gene>
<evidence type="ECO:0000256" key="2">
    <source>
        <dbReference type="SAM" id="SignalP"/>
    </source>
</evidence>
<dbReference type="EMBL" id="KV964174">
    <property type="protein sequence ID" value="PIO23185.1"/>
    <property type="molecule type" value="Genomic_DNA"/>
</dbReference>
<keyword evidence="5" id="KW-1185">Reference proteome</keyword>
<dbReference type="GO" id="GO:0008009">
    <property type="term" value="F:chemokine activity"/>
    <property type="evidence" value="ECO:0007669"/>
    <property type="project" value="InterPro"/>
</dbReference>
<evidence type="ECO:0000313" key="5">
    <source>
        <dbReference type="Proteomes" id="UP000228934"/>
    </source>
</evidence>
<feature type="chain" id="PRO_5013795834" evidence="2">
    <location>
        <begin position="22"/>
        <end position="107"/>
    </location>
</feature>
<reference evidence="5" key="1">
    <citation type="journal article" date="2017" name="Nat. Commun.">
        <title>The North American bullfrog draft genome provides insight into hormonal regulation of long noncoding RNA.</title>
        <authorList>
            <person name="Hammond S.A."/>
            <person name="Warren R.L."/>
            <person name="Vandervalk B.P."/>
            <person name="Kucuk E."/>
            <person name="Khan H."/>
            <person name="Gibb E.A."/>
            <person name="Pandoh P."/>
            <person name="Kirk H."/>
            <person name="Zhao Y."/>
            <person name="Jones M."/>
            <person name="Mungall A.J."/>
            <person name="Coope R."/>
            <person name="Pleasance S."/>
            <person name="Moore R.A."/>
            <person name="Holt R.A."/>
            <person name="Round J.M."/>
            <person name="Ohora S."/>
            <person name="Walle B.V."/>
            <person name="Veldhoen N."/>
            <person name="Helbing C.C."/>
            <person name="Birol I."/>
        </authorList>
    </citation>
    <scope>NUCLEOTIDE SEQUENCE [LARGE SCALE GENOMIC DNA]</scope>
</reference>
<keyword evidence="1" id="KW-0202">Cytokine</keyword>
<dbReference type="AlphaFoldDB" id="A0A2G9R5V9"/>
<dbReference type="OrthoDB" id="9948647at2759"/>
<name>A0A2G9R5V9_AQUCT</name>
<dbReference type="Proteomes" id="UP000228934">
    <property type="component" value="Unassembled WGS sequence"/>
</dbReference>
<dbReference type="GO" id="GO:0006955">
    <property type="term" value="P:immune response"/>
    <property type="evidence" value="ECO:0007669"/>
    <property type="project" value="InterPro"/>
</dbReference>
<evidence type="ECO:0000259" key="3">
    <source>
        <dbReference type="Pfam" id="PF00048"/>
    </source>
</evidence>
<organism evidence="4 5">
    <name type="scientific">Aquarana catesbeiana</name>
    <name type="common">American bullfrog</name>
    <name type="synonym">Rana catesbeiana</name>
    <dbReference type="NCBI Taxonomy" id="8400"/>
    <lineage>
        <taxon>Eukaryota</taxon>
        <taxon>Metazoa</taxon>
        <taxon>Chordata</taxon>
        <taxon>Craniata</taxon>
        <taxon>Vertebrata</taxon>
        <taxon>Euteleostomi</taxon>
        <taxon>Amphibia</taxon>
        <taxon>Batrachia</taxon>
        <taxon>Anura</taxon>
        <taxon>Neobatrachia</taxon>
        <taxon>Ranoidea</taxon>
        <taxon>Ranidae</taxon>
        <taxon>Aquarana</taxon>
    </lineage>
</organism>
<dbReference type="GO" id="GO:0005615">
    <property type="term" value="C:extracellular space"/>
    <property type="evidence" value="ECO:0007669"/>
    <property type="project" value="UniProtKB-KW"/>
</dbReference>
<dbReference type="Pfam" id="PF00048">
    <property type="entry name" value="IL8"/>
    <property type="match status" value="1"/>
</dbReference>